<feature type="non-terminal residue" evidence="3">
    <location>
        <position position="1"/>
    </location>
</feature>
<dbReference type="Proteomes" id="UP001161247">
    <property type="component" value="Chromosome 4"/>
</dbReference>
<feature type="compositionally biased region" description="Acidic residues" evidence="2">
    <location>
        <begin position="209"/>
        <end position="219"/>
    </location>
</feature>
<evidence type="ECO:0000313" key="3">
    <source>
        <dbReference type="EMBL" id="CAI9103009.1"/>
    </source>
</evidence>
<organism evidence="3 4">
    <name type="scientific">Oldenlandia corymbosa var. corymbosa</name>
    <dbReference type="NCBI Taxonomy" id="529605"/>
    <lineage>
        <taxon>Eukaryota</taxon>
        <taxon>Viridiplantae</taxon>
        <taxon>Streptophyta</taxon>
        <taxon>Embryophyta</taxon>
        <taxon>Tracheophyta</taxon>
        <taxon>Spermatophyta</taxon>
        <taxon>Magnoliopsida</taxon>
        <taxon>eudicotyledons</taxon>
        <taxon>Gunneridae</taxon>
        <taxon>Pentapetalae</taxon>
        <taxon>asterids</taxon>
        <taxon>lamiids</taxon>
        <taxon>Gentianales</taxon>
        <taxon>Rubiaceae</taxon>
        <taxon>Rubioideae</taxon>
        <taxon>Spermacoceae</taxon>
        <taxon>Hedyotis-Oldenlandia complex</taxon>
        <taxon>Oldenlandia</taxon>
    </lineage>
</organism>
<keyword evidence="1" id="KW-0175">Coiled coil</keyword>
<keyword evidence="4" id="KW-1185">Reference proteome</keyword>
<feature type="coiled-coil region" evidence="1">
    <location>
        <begin position="7"/>
        <end position="62"/>
    </location>
</feature>
<gene>
    <name evidence="3" type="ORF">OLC1_LOCUS12250</name>
</gene>
<feature type="compositionally biased region" description="Basic and acidic residues" evidence="2">
    <location>
        <begin position="220"/>
        <end position="236"/>
    </location>
</feature>
<dbReference type="EMBL" id="OX459121">
    <property type="protein sequence ID" value="CAI9103009.1"/>
    <property type="molecule type" value="Genomic_DNA"/>
</dbReference>
<name>A0AAV1D576_OLDCO</name>
<evidence type="ECO:0000313" key="4">
    <source>
        <dbReference type="Proteomes" id="UP001161247"/>
    </source>
</evidence>
<reference evidence="3" key="1">
    <citation type="submission" date="2023-03" db="EMBL/GenBank/DDBJ databases">
        <authorList>
            <person name="Julca I."/>
        </authorList>
    </citation>
    <scope>NUCLEOTIDE SEQUENCE</scope>
</reference>
<protein>
    <submittedName>
        <fullName evidence="3">OLC1v1001418C1</fullName>
    </submittedName>
</protein>
<sequence length="260" mass="28689">KKLREEISNLELEKGFLEHERAIHEEAKKNEQLMQAAKEGELANAQAMYKELEAKLKDYGETHIPKTELQKWMTAFWARMMPTGGMVNIMVGISEVAIALSAHGVAVAAIERMESGKPVNASWLQQFVKPHPSKTLHEAMKNALMHLGTEQLPLFGPLCSAIPQMGSPSEIISFEGDAPTVLPAEPGKEIRVPELDQDFIGVKLVSDENSSENIEEDKEEERGPEVEKEQAGEKEISSTQTLVEGTSESQPNIPPNPNAV</sequence>
<dbReference type="AlphaFoldDB" id="A0AAV1D576"/>
<feature type="region of interest" description="Disordered" evidence="2">
    <location>
        <begin position="204"/>
        <end position="260"/>
    </location>
</feature>
<feature type="compositionally biased region" description="Polar residues" evidence="2">
    <location>
        <begin position="237"/>
        <end position="251"/>
    </location>
</feature>
<evidence type="ECO:0000256" key="2">
    <source>
        <dbReference type="SAM" id="MobiDB-lite"/>
    </source>
</evidence>
<accession>A0AAV1D576</accession>
<evidence type="ECO:0000256" key="1">
    <source>
        <dbReference type="SAM" id="Coils"/>
    </source>
</evidence>
<proteinExistence type="predicted"/>